<dbReference type="PROSITE" id="PS51030">
    <property type="entry name" value="NUCLEAR_REC_DBD_2"/>
    <property type="match status" value="1"/>
</dbReference>
<evidence type="ECO:0000256" key="8">
    <source>
        <dbReference type="ARBA" id="ARBA00023163"/>
    </source>
</evidence>
<evidence type="ECO:0000256" key="2">
    <source>
        <dbReference type="ARBA" id="ARBA00005993"/>
    </source>
</evidence>
<dbReference type="Pfam" id="PF00105">
    <property type="entry name" value="zf-C4"/>
    <property type="match status" value="1"/>
</dbReference>
<evidence type="ECO:0000313" key="13">
    <source>
        <dbReference type="WBParaSite" id="Hba_12763"/>
    </source>
</evidence>
<dbReference type="InterPro" id="IPR013088">
    <property type="entry name" value="Znf_NHR/GATA"/>
</dbReference>
<dbReference type="GO" id="GO:0000978">
    <property type="term" value="F:RNA polymerase II cis-regulatory region sequence-specific DNA binding"/>
    <property type="evidence" value="ECO:0007669"/>
    <property type="project" value="InterPro"/>
</dbReference>
<evidence type="ECO:0000256" key="5">
    <source>
        <dbReference type="ARBA" id="ARBA00022833"/>
    </source>
</evidence>
<dbReference type="PRINTS" id="PR00047">
    <property type="entry name" value="STROIDFINGER"/>
</dbReference>
<keyword evidence="5" id="KW-0862">Zinc</keyword>
<dbReference type="PANTHER" id="PTHR24083">
    <property type="entry name" value="NUCLEAR HORMONE RECEPTOR"/>
    <property type="match status" value="1"/>
</dbReference>
<proteinExistence type="inferred from homology"/>
<organism evidence="12 13">
    <name type="scientific">Heterorhabditis bacteriophora</name>
    <name type="common">Entomopathogenic nematode worm</name>
    <dbReference type="NCBI Taxonomy" id="37862"/>
    <lineage>
        <taxon>Eukaryota</taxon>
        <taxon>Metazoa</taxon>
        <taxon>Ecdysozoa</taxon>
        <taxon>Nematoda</taxon>
        <taxon>Chromadorea</taxon>
        <taxon>Rhabditida</taxon>
        <taxon>Rhabditina</taxon>
        <taxon>Rhabditomorpha</taxon>
        <taxon>Strongyloidea</taxon>
        <taxon>Heterorhabditidae</taxon>
        <taxon>Heterorhabditis</taxon>
    </lineage>
</organism>
<evidence type="ECO:0000256" key="4">
    <source>
        <dbReference type="ARBA" id="ARBA00022771"/>
    </source>
</evidence>
<evidence type="ECO:0000256" key="1">
    <source>
        <dbReference type="ARBA" id="ARBA00004123"/>
    </source>
</evidence>
<accession>A0A1I7X5C6</accession>
<dbReference type="InterPro" id="IPR050274">
    <property type="entry name" value="Nuclear_hormone_rcpt_NR2"/>
</dbReference>
<evidence type="ECO:0000259" key="11">
    <source>
        <dbReference type="PROSITE" id="PS51030"/>
    </source>
</evidence>
<evidence type="ECO:0000256" key="10">
    <source>
        <dbReference type="ARBA" id="ARBA00023242"/>
    </source>
</evidence>
<dbReference type="InterPro" id="IPR049636">
    <property type="entry name" value="HNF4-like_DBD"/>
</dbReference>
<dbReference type="InterPro" id="IPR001628">
    <property type="entry name" value="Znf_hrmn_rcpt"/>
</dbReference>
<keyword evidence="6" id="KW-0805">Transcription regulation</keyword>
<comment type="similarity">
    <text evidence="2">Belongs to the nuclear hormone receptor family.</text>
</comment>
<evidence type="ECO:0000256" key="6">
    <source>
        <dbReference type="ARBA" id="ARBA00023015"/>
    </source>
</evidence>
<dbReference type="FunFam" id="3.30.50.10:FF:000030">
    <property type="entry name" value="Nuclear Hormone Receptor family"/>
    <property type="match status" value="1"/>
</dbReference>
<dbReference type="SMART" id="SM00399">
    <property type="entry name" value="ZnF_C4"/>
    <property type="match status" value="1"/>
</dbReference>
<dbReference type="GO" id="GO:0003700">
    <property type="term" value="F:DNA-binding transcription factor activity"/>
    <property type="evidence" value="ECO:0007669"/>
    <property type="project" value="InterPro"/>
</dbReference>
<dbReference type="GO" id="GO:0005634">
    <property type="term" value="C:nucleus"/>
    <property type="evidence" value="ECO:0007669"/>
    <property type="project" value="UniProtKB-SubCell"/>
</dbReference>
<dbReference type="CDD" id="cd06960">
    <property type="entry name" value="NR_DBD_HNF4A"/>
    <property type="match status" value="1"/>
</dbReference>
<protein>
    <submittedName>
        <fullName evidence="13">Nuclear receptor domain-containing protein</fullName>
    </submittedName>
</protein>
<dbReference type="GO" id="GO:0008270">
    <property type="term" value="F:zinc ion binding"/>
    <property type="evidence" value="ECO:0007669"/>
    <property type="project" value="UniProtKB-KW"/>
</dbReference>
<keyword evidence="12" id="KW-1185">Reference proteome</keyword>
<keyword evidence="10" id="KW-0539">Nucleus</keyword>
<dbReference type="Proteomes" id="UP000095283">
    <property type="component" value="Unplaced"/>
</dbReference>
<keyword evidence="9" id="KW-0675">Receptor</keyword>
<keyword evidence="3" id="KW-0479">Metal-binding</keyword>
<name>A0A1I7X5C6_HETBA</name>
<evidence type="ECO:0000313" key="12">
    <source>
        <dbReference type="Proteomes" id="UP000095283"/>
    </source>
</evidence>
<dbReference type="WBParaSite" id="Hba_12763">
    <property type="protein sequence ID" value="Hba_12763"/>
    <property type="gene ID" value="Hba_12763"/>
</dbReference>
<evidence type="ECO:0000256" key="7">
    <source>
        <dbReference type="ARBA" id="ARBA00023125"/>
    </source>
</evidence>
<feature type="domain" description="Nuclear receptor" evidence="11">
    <location>
        <begin position="119"/>
        <end position="209"/>
    </location>
</feature>
<comment type="subcellular location">
    <subcellularLocation>
        <location evidence="1">Nucleus</location>
    </subcellularLocation>
</comment>
<keyword evidence="8" id="KW-0804">Transcription</keyword>
<dbReference type="Gene3D" id="3.30.50.10">
    <property type="entry name" value="Erythroid Transcription Factor GATA-1, subunit A"/>
    <property type="match status" value="1"/>
</dbReference>
<dbReference type="SUPFAM" id="SSF57716">
    <property type="entry name" value="Glucocorticoid receptor-like (DNA-binding domain)"/>
    <property type="match status" value="1"/>
</dbReference>
<dbReference type="AlphaFoldDB" id="A0A1I7X5C6"/>
<keyword evidence="7" id="KW-0238">DNA-binding</keyword>
<evidence type="ECO:0000256" key="9">
    <source>
        <dbReference type="ARBA" id="ARBA00023170"/>
    </source>
</evidence>
<sequence length="259" mass="29651">MVEQHIEILMATGYGYLNDSISLAQEFPLEQLEMNIGNQNFHDICCQFLDTQSTSEFFCFNSSSLLNTFSPEVFSQYLETNKLEMGSSMQVEPPINYQNKQENNKRLALYQSLPKNICPTSCAVCGDSAFGYHYELFKSLSTVQVPSCNGCKTFFRRTVLAQRKYECEKGDNCFRILPKEYSSEKRCGCRACRFKQCIDVGMNPLAIQMPYEPEKNGMVREILLKRKAHDISQLSTLRDAKVGIVSLSTNYIYNQSLRI</sequence>
<reference evidence="13" key="1">
    <citation type="submission" date="2016-11" db="UniProtKB">
        <authorList>
            <consortium name="WormBaseParasite"/>
        </authorList>
    </citation>
    <scope>IDENTIFICATION</scope>
</reference>
<evidence type="ECO:0000256" key="3">
    <source>
        <dbReference type="ARBA" id="ARBA00022723"/>
    </source>
</evidence>
<keyword evidence="4" id="KW-0863">Zinc-finger</keyword>